<evidence type="ECO:0000259" key="2">
    <source>
        <dbReference type="SMART" id="SM00543"/>
    </source>
</evidence>
<evidence type="ECO:0000256" key="1">
    <source>
        <dbReference type="SAM" id="MobiDB-lite"/>
    </source>
</evidence>
<dbReference type="Gene3D" id="1.25.40.180">
    <property type="match status" value="1"/>
</dbReference>
<organism evidence="3 4">
    <name type="scientific">Stylophora pistillata</name>
    <name type="common">Smooth cauliflower coral</name>
    <dbReference type="NCBI Taxonomy" id="50429"/>
    <lineage>
        <taxon>Eukaryota</taxon>
        <taxon>Metazoa</taxon>
        <taxon>Cnidaria</taxon>
        <taxon>Anthozoa</taxon>
        <taxon>Hexacorallia</taxon>
        <taxon>Scleractinia</taxon>
        <taxon>Astrocoeniina</taxon>
        <taxon>Pocilloporidae</taxon>
        <taxon>Stylophora</taxon>
    </lineage>
</organism>
<keyword evidence="4" id="KW-1185">Reference proteome</keyword>
<sequence length="580" mass="66195">MNASAAGIRFEEGSFTQDENFAQIEQNLKPDNRCMLLFQSIGNSIHPCIRLEVDYPSQHVDGKLPILGLKVWIEKTRREGDGGQHHDIQVMLHEFYYKDVASRSVINARSALWWSCKRTILTQEVLRILLNCSRELPWEVVVAHVNHMMLRLQYSGYDRKFRKEVVQSALAAYNQLVELDANAMPGSRIKRRYMREIKATRLLSNLEQPLKPCPKNQTLSNRGDAPMLTAFSARLMERDHAEVRDETKVDSTKEKEDENEEELRKEEEEVQQALKEAQELVDQKLALRDKNLAAIVQPPEESYFKGKDSSVKKNSAFIKKLRTITEAQRESLEQEFAGLNLSRYVQEAVAAVIDGVPKLKLADVRCAAHVCGLIHQVYGDFSEPLKKGLVKMFDGYGGKDEEKLANVSKYRVTLRLLGELIIGGVFPKLSEGIKTLSTILSNMVNCDKESHVYVQVISSFARHCGEDFAGFTTRKQRLMSEKHRVTFPKCGVVPDEDQAVIHQQFLSYYKSLSVHLLRAHKDLQNRERQNHQTLMTKGELHPDRKEAFEKAQKAYEKLLANTTSLADILDVDMPDLPQDG</sequence>
<dbReference type="SMART" id="SM00543">
    <property type="entry name" value="MIF4G"/>
    <property type="match status" value="1"/>
</dbReference>
<dbReference type="FunFam" id="1.25.40.180:FF:000014">
    <property type="entry name" value="Putative regulator of nonsense transcripts 2"/>
    <property type="match status" value="1"/>
</dbReference>
<dbReference type="GO" id="GO:0035145">
    <property type="term" value="C:exon-exon junction complex"/>
    <property type="evidence" value="ECO:0007669"/>
    <property type="project" value="TreeGrafter"/>
</dbReference>
<dbReference type="GO" id="GO:0003723">
    <property type="term" value="F:RNA binding"/>
    <property type="evidence" value="ECO:0007669"/>
    <property type="project" value="InterPro"/>
</dbReference>
<dbReference type="STRING" id="50429.A0A2B4S8H1"/>
<reference evidence="4" key="1">
    <citation type="journal article" date="2017" name="bioRxiv">
        <title>Comparative analysis of the genomes of Stylophora pistillata and Acropora digitifera provides evidence for extensive differences between species of corals.</title>
        <authorList>
            <person name="Voolstra C.R."/>
            <person name="Li Y."/>
            <person name="Liew Y.J."/>
            <person name="Baumgarten S."/>
            <person name="Zoccola D."/>
            <person name="Flot J.-F."/>
            <person name="Tambutte S."/>
            <person name="Allemand D."/>
            <person name="Aranda M."/>
        </authorList>
    </citation>
    <scope>NUCLEOTIDE SEQUENCE [LARGE SCALE GENOMIC DNA]</scope>
</reference>
<comment type="caution">
    <text evidence="3">The sequence shown here is derived from an EMBL/GenBank/DDBJ whole genome shotgun (WGS) entry which is preliminary data.</text>
</comment>
<dbReference type="SUPFAM" id="SSF48371">
    <property type="entry name" value="ARM repeat"/>
    <property type="match status" value="1"/>
</dbReference>
<accession>A0A2B4S8H1</accession>
<dbReference type="EMBL" id="LSMT01000164">
    <property type="protein sequence ID" value="PFX24897.1"/>
    <property type="molecule type" value="Genomic_DNA"/>
</dbReference>
<dbReference type="OrthoDB" id="27832at2759"/>
<dbReference type="InterPro" id="IPR039762">
    <property type="entry name" value="Nmd2/UPF2"/>
</dbReference>
<evidence type="ECO:0000313" key="4">
    <source>
        <dbReference type="Proteomes" id="UP000225706"/>
    </source>
</evidence>
<name>A0A2B4S8H1_STYPI</name>
<dbReference type="GO" id="GO:0005737">
    <property type="term" value="C:cytoplasm"/>
    <property type="evidence" value="ECO:0007669"/>
    <property type="project" value="TreeGrafter"/>
</dbReference>
<dbReference type="PANTHER" id="PTHR12839:SF7">
    <property type="entry name" value="REGULATOR OF NONSENSE TRANSCRIPTS 2"/>
    <property type="match status" value="1"/>
</dbReference>
<evidence type="ECO:0000313" key="3">
    <source>
        <dbReference type="EMBL" id="PFX24897.1"/>
    </source>
</evidence>
<dbReference type="InterPro" id="IPR016024">
    <property type="entry name" value="ARM-type_fold"/>
</dbReference>
<proteinExistence type="predicted"/>
<feature type="domain" description="MIF4G" evidence="2">
    <location>
        <begin position="311"/>
        <end position="541"/>
    </location>
</feature>
<dbReference type="GO" id="GO:0000184">
    <property type="term" value="P:nuclear-transcribed mRNA catabolic process, nonsense-mediated decay"/>
    <property type="evidence" value="ECO:0007669"/>
    <property type="project" value="InterPro"/>
</dbReference>
<dbReference type="Pfam" id="PF02854">
    <property type="entry name" value="MIF4G"/>
    <property type="match status" value="1"/>
</dbReference>
<dbReference type="Proteomes" id="UP000225706">
    <property type="component" value="Unassembled WGS sequence"/>
</dbReference>
<feature type="region of interest" description="Disordered" evidence="1">
    <location>
        <begin position="239"/>
        <end position="268"/>
    </location>
</feature>
<protein>
    <submittedName>
        <fullName evidence="3">Regulator of nonsense transcripts 2</fullName>
    </submittedName>
</protein>
<dbReference type="PANTHER" id="PTHR12839">
    <property type="entry name" value="NONSENSE-MEDIATED MRNA DECAY PROTEIN 2 UP-FRAMESHIFT SUPPRESSOR 2"/>
    <property type="match status" value="1"/>
</dbReference>
<dbReference type="AlphaFoldDB" id="A0A2B4S8H1"/>
<dbReference type="InterPro" id="IPR003890">
    <property type="entry name" value="MIF4G-like_typ-3"/>
</dbReference>
<gene>
    <name evidence="3" type="primary">UPF2</name>
    <name evidence="3" type="ORF">AWC38_SpisGene10479</name>
</gene>
<feature type="compositionally biased region" description="Basic and acidic residues" evidence="1">
    <location>
        <begin position="239"/>
        <end position="267"/>
    </location>
</feature>